<dbReference type="Proteomes" id="UP000013009">
    <property type="component" value="Unassembled WGS sequence"/>
</dbReference>
<keyword evidence="2" id="KW-0805">Transcription regulation</keyword>
<sequence>MFDDLAIFIHIAKAGSLNQAAQDLSIPPSTLTRRLQILEKNLACKLLHRNTRGIQLTPEGQQYFERCQPLIESLKQTTNELYHHIQKPVGTVRIIAPIDLANTFLLDFWSIFLKKYPDINIELMLNNNKEHLLTTGADLAIRVGEQQDSSYTQKYLYSLKTMLVASPQYINTHPAIQSPDDLKDHAWIIAEPLLTLTLLKDGLERTVHLNDFRIRISNEMQICRKLAIDGFGLSYLPETQYHEPLEKGLLQCVLSHWQPPVRGIYAIWPTQRLLPNRVKVVIDELSHYLQKS</sequence>
<evidence type="ECO:0000256" key="4">
    <source>
        <dbReference type="ARBA" id="ARBA00023163"/>
    </source>
</evidence>
<keyword evidence="7" id="KW-1185">Reference proteome</keyword>
<dbReference type="Pfam" id="PF00126">
    <property type="entry name" value="HTH_1"/>
    <property type="match status" value="1"/>
</dbReference>
<dbReference type="SUPFAM" id="SSF53850">
    <property type="entry name" value="Periplasmic binding protein-like II"/>
    <property type="match status" value="1"/>
</dbReference>
<evidence type="ECO:0000313" key="6">
    <source>
        <dbReference type="EMBL" id="ENX36417.1"/>
    </source>
</evidence>
<evidence type="ECO:0000313" key="7">
    <source>
        <dbReference type="Proteomes" id="UP000013009"/>
    </source>
</evidence>
<evidence type="ECO:0000259" key="5">
    <source>
        <dbReference type="PROSITE" id="PS50931"/>
    </source>
</evidence>
<dbReference type="CDD" id="cd08422">
    <property type="entry name" value="PBP2_CrgA_like"/>
    <property type="match status" value="1"/>
</dbReference>
<proteinExistence type="inferred from homology"/>
<protein>
    <recommendedName>
        <fullName evidence="5">HTH lysR-type domain-containing protein</fullName>
    </recommendedName>
</protein>
<dbReference type="InterPro" id="IPR058163">
    <property type="entry name" value="LysR-type_TF_proteobact-type"/>
</dbReference>
<gene>
    <name evidence="6" type="ORF">F889_00316</name>
</gene>
<dbReference type="InterPro" id="IPR036390">
    <property type="entry name" value="WH_DNA-bd_sf"/>
</dbReference>
<feature type="domain" description="HTH lysR-type" evidence="5">
    <location>
        <begin position="1"/>
        <end position="57"/>
    </location>
</feature>
<keyword evidence="4" id="KW-0804">Transcription</keyword>
<accession>N9RBB5</accession>
<organism evidence="6 7">
    <name type="scientific">Acinetobacter colistiniresistens</name>
    <dbReference type="NCBI Taxonomy" id="280145"/>
    <lineage>
        <taxon>Bacteria</taxon>
        <taxon>Pseudomonadati</taxon>
        <taxon>Pseudomonadota</taxon>
        <taxon>Gammaproteobacteria</taxon>
        <taxon>Moraxellales</taxon>
        <taxon>Moraxellaceae</taxon>
        <taxon>Acinetobacter</taxon>
    </lineage>
</organism>
<reference evidence="6 7" key="1">
    <citation type="submission" date="2013-02" db="EMBL/GenBank/DDBJ databases">
        <title>The Genome Sequence of Acinetobacter sp. NIPH 1859.</title>
        <authorList>
            <consortium name="The Broad Institute Genome Sequencing Platform"/>
            <consortium name="The Broad Institute Genome Sequencing Center for Infectious Disease"/>
            <person name="Cerqueira G."/>
            <person name="Feldgarden M."/>
            <person name="Courvalin P."/>
            <person name="Perichon B."/>
            <person name="Grillot-Courvalin C."/>
            <person name="Clermont D."/>
            <person name="Rocha E."/>
            <person name="Yoon E.-J."/>
            <person name="Nemec A."/>
            <person name="Walker B."/>
            <person name="Young S.K."/>
            <person name="Zeng Q."/>
            <person name="Gargeya S."/>
            <person name="Fitzgerald M."/>
            <person name="Haas B."/>
            <person name="Abouelleil A."/>
            <person name="Alvarado L."/>
            <person name="Arachchi H.M."/>
            <person name="Berlin A.M."/>
            <person name="Chapman S.B."/>
            <person name="Dewar J."/>
            <person name="Goldberg J."/>
            <person name="Griggs A."/>
            <person name="Gujja S."/>
            <person name="Hansen M."/>
            <person name="Howarth C."/>
            <person name="Imamovic A."/>
            <person name="Larimer J."/>
            <person name="McCowan C."/>
            <person name="Murphy C."/>
            <person name="Neiman D."/>
            <person name="Pearson M."/>
            <person name="Priest M."/>
            <person name="Roberts A."/>
            <person name="Saif S."/>
            <person name="Shea T."/>
            <person name="Sisk P."/>
            <person name="Sykes S."/>
            <person name="Wortman J."/>
            <person name="Nusbaum C."/>
            <person name="Birren B."/>
        </authorList>
    </citation>
    <scope>NUCLEOTIDE SEQUENCE [LARGE SCALE GENOMIC DNA]</scope>
    <source>
        <strain evidence="6 7">NIPH 1859</strain>
    </source>
</reference>
<dbReference type="InterPro" id="IPR036388">
    <property type="entry name" value="WH-like_DNA-bd_sf"/>
</dbReference>
<dbReference type="SUPFAM" id="SSF46785">
    <property type="entry name" value="Winged helix' DNA-binding domain"/>
    <property type="match status" value="1"/>
</dbReference>
<dbReference type="OrthoDB" id="8885940at2"/>
<dbReference type="PANTHER" id="PTHR30537:SF5">
    <property type="entry name" value="HTH-TYPE TRANSCRIPTIONAL ACTIVATOR TTDR-RELATED"/>
    <property type="match status" value="1"/>
</dbReference>
<dbReference type="AlphaFoldDB" id="N9RBB5"/>
<keyword evidence="3" id="KW-0238">DNA-binding</keyword>
<dbReference type="GO" id="GO:0006351">
    <property type="term" value="P:DNA-templated transcription"/>
    <property type="evidence" value="ECO:0007669"/>
    <property type="project" value="TreeGrafter"/>
</dbReference>
<dbReference type="PROSITE" id="PS50931">
    <property type="entry name" value="HTH_LYSR"/>
    <property type="match status" value="1"/>
</dbReference>
<comment type="caution">
    <text evidence="6">The sequence shown here is derived from an EMBL/GenBank/DDBJ whole genome shotgun (WGS) entry which is preliminary data.</text>
</comment>
<evidence type="ECO:0000256" key="2">
    <source>
        <dbReference type="ARBA" id="ARBA00023015"/>
    </source>
</evidence>
<dbReference type="InterPro" id="IPR005119">
    <property type="entry name" value="LysR_subst-bd"/>
</dbReference>
<dbReference type="GO" id="GO:0043565">
    <property type="term" value="F:sequence-specific DNA binding"/>
    <property type="evidence" value="ECO:0007669"/>
    <property type="project" value="TreeGrafter"/>
</dbReference>
<dbReference type="Gene3D" id="1.10.10.10">
    <property type="entry name" value="Winged helix-like DNA-binding domain superfamily/Winged helix DNA-binding domain"/>
    <property type="match status" value="1"/>
</dbReference>
<dbReference type="GO" id="GO:0003700">
    <property type="term" value="F:DNA-binding transcription factor activity"/>
    <property type="evidence" value="ECO:0007669"/>
    <property type="project" value="InterPro"/>
</dbReference>
<name>N9RBB5_9GAMM</name>
<dbReference type="HOGENOM" id="CLU_039613_16_2_6"/>
<dbReference type="EMBL" id="APRZ01000004">
    <property type="protein sequence ID" value="ENX36417.1"/>
    <property type="molecule type" value="Genomic_DNA"/>
</dbReference>
<dbReference type="InterPro" id="IPR000847">
    <property type="entry name" value="LysR_HTH_N"/>
</dbReference>
<dbReference type="Pfam" id="PF03466">
    <property type="entry name" value="LysR_substrate"/>
    <property type="match status" value="1"/>
</dbReference>
<dbReference type="Gene3D" id="3.40.190.290">
    <property type="match status" value="1"/>
</dbReference>
<dbReference type="PANTHER" id="PTHR30537">
    <property type="entry name" value="HTH-TYPE TRANSCRIPTIONAL REGULATOR"/>
    <property type="match status" value="1"/>
</dbReference>
<dbReference type="PATRIC" id="fig|1217695.3.peg.304"/>
<comment type="similarity">
    <text evidence="1">Belongs to the LysR transcriptional regulatory family.</text>
</comment>
<dbReference type="FunFam" id="1.10.10.10:FF:000001">
    <property type="entry name" value="LysR family transcriptional regulator"/>
    <property type="match status" value="1"/>
</dbReference>
<evidence type="ECO:0000256" key="1">
    <source>
        <dbReference type="ARBA" id="ARBA00009437"/>
    </source>
</evidence>
<evidence type="ECO:0000256" key="3">
    <source>
        <dbReference type="ARBA" id="ARBA00023125"/>
    </source>
</evidence>